<dbReference type="PROSITE" id="PS01230">
    <property type="entry name" value="TRMA_1"/>
    <property type="match status" value="1"/>
</dbReference>
<protein>
    <submittedName>
        <fullName evidence="7">Class I SAM-dependent RNA methyltransferase</fullName>
        <ecNumber evidence="7">2.1.1.-</ecNumber>
    </submittedName>
</protein>
<dbReference type="PROSITE" id="PS50926">
    <property type="entry name" value="TRAM"/>
    <property type="match status" value="1"/>
</dbReference>
<keyword evidence="3 4" id="KW-0949">S-adenosyl-L-methionine</keyword>
<dbReference type="PANTHER" id="PTHR11061">
    <property type="entry name" value="RNA M5U METHYLTRANSFERASE"/>
    <property type="match status" value="1"/>
</dbReference>
<dbReference type="Gene3D" id="2.40.50.140">
    <property type="entry name" value="Nucleic acid-binding proteins"/>
    <property type="match status" value="1"/>
</dbReference>
<dbReference type="Pfam" id="PF05958">
    <property type="entry name" value="tRNA_U5-meth_tr"/>
    <property type="match status" value="1"/>
</dbReference>
<dbReference type="PROSITE" id="PS01231">
    <property type="entry name" value="TRMA_2"/>
    <property type="match status" value="1"/>
</dbReference>
<dbReference type="PANTHER" id="PTHR11061:SF30">
    <property type="entry name" value="TRNA (URACIL(54)-C(5))-METHYLTRANSFERASE"/>
    <property type="match status" value="1"/>
</dbReference>
<organism evidence="7 8">
    <name type="scientific">Nocardiopsis sediminis</name>
    <dbReference type="NCBI Taxonomy" id="1778267"/>
    <lineage>
        <taxon>Bacteria</taxon>
        <taxon>Bacillati</taxon>
        <taxon>Actinomycetota</taxon>
        <taxon>Actinomycetes</taxon>
        <taxon>Streptosporangiales</taxon>
        <taxon>Nocardiopsidaceae</taxon>
        <taxon>Nocardiopsis</taxon>
    </lineage>
</organism>
<comment type="similarity">
    <text evidence="4">Belongs to the class I-like SAM-binding methyltransferase superfamily. RNA M5U methyltransferase family.</text>
</comment>
<dbReference type="EMBL" id="JBHSBH010000011">
    <property type="protein sequence ID" value="MFC3997774.1"/>
    <property type="molecule type" value="Genomic_DNA"/>
</dbReference>
<dbReference type="CDD" id="cd02440">
    <property type="entry name" value="AdoMet_MTases"/>
    <property type="match status" value="1"/>
</dbReference>
<feature type="active site" description="Nucleophile" evidence="4">
    <location>
        <position position="376"/>
    </location>
</feature>
<feature type="domain" description="TRAM" evidence="6">
    <location>
        <begin position="1"/>
        <end position="59"/>
    </location>
</feature>
<dbReference type="Pfam" id="PF01938">
    <property type="entry name" value="TRAM"/>
    <property type="match status" value="1"/>
</dbReference>
<comment type="caution">
    <text evidence="7">The sequence shown here is derived from an EMBL/GenBank/DDBJ whole genome shotgun (WGS) entry which is preliminary data.</text>
</comment>
<keyword evidence="1 4" id="KW-0489">Methyltransferase</keyword>
<evidence type="ECO:0000256" key="2">
    <source>
        <dbReference type="ARBA" id="ARBA00022679"/>
    </source>
</evidence>
<evidence type="ECO:0000256" key="1">
    <source>
        <dbReference type="ARBA" id="ARBA00022603"/>
    </source>
</evidence>
<dbReference type="Gene3D" id="2.40.50.1070">
    <property type="match status" value="1"/>
</dbReference>
<dbReference type="GO" id="GO:0032259">
    <property type="term" value="P:methylation"/>
    <property type="evidence" value="ECO:0007669"/>
    <property type="project" value="UniProtKB-KW"/>
</dbReference>
<dbReference type="InterPro" id="IPR010280">
    <property type="entry name" value="U5_MeTrfase_fam"/>
</dbReference>
<dbReference type="SUPFAM" id="SSF53335">
    <property type="entry name" value="S-adenosyl-L-methionine-dependent methyltransferases"/>
    <property type="match status" value="1"/>
</dbReference>
<dbReference type="InterPro" id="IPR029063">
    <property type="entry name" value="SAM-dependent_MTases_sf"/>
</dbReference>
<proteinExistence type="inferred from homology"/>
<name>A0ABV8FQX0_9ACTN</name>
<dbReference type="EC" id="2.1.1.-" evidence="7"/>
<dbReference type="GO" id="GO:0008168">
    <property type="term" value="F:methyltransferase activity"/>
    <property type="evidence" value="ECO:0007669"/>
    <property type="project" value="UniProtKB-KW"/>
</dbReference>
<dbReference type="Proteomes" id="UP001595847">
    <property type="component" value="Unassembled WGS sequence"/>
</dbReference>
<dbReference type="InterPro" id="IPR030390">
    <property type="entry name" value="MeTrfase_TrmA_AS"/>
</dbReference>
<dbReference type="RefSeq" id="WP_378535025.1">
    <property type="nucleotide sequence ID" value="NZ_JBHSBH010000011.1"/>
</dbReference>
<feature type="active site" evidence="5">
    <location>
        <position position="376"/>
    </location>
</feature>
<dbReference type="Gene3D" id="3.40.50.150">
    <property type="entry name" value="Vaccinia Virus protein VP39"/>
    <property type="match status" value="1"/>
</dbReference>
<sequence>MSRIGHHLELRVDSAAHGGWCVGRHDDQVVFVRHALPGERVRVRVTEETARFLRADAVDILEPSPDRVDPPCRFAGPGRCGGCDWQHASLPAQRRIKAQVVAEQLRRIAGIERDVEVEELPGTPDGLGWRTRVRFAVDSSGAAGLRRHRSHELEHVDTCAIAHPEVDRLGVTDLEWPSVAEVETVASGTTKDSAVIVTPRGTKLPALPTPKASAAVLRRFKGGKTQSVRGRRGIRENVGGREFRVSAGGFWQVHPAAAQVLTDAVLAALEPKPGETVLDLYCGAGLFTAPLAEAVGAEGRVLGVESNPEAVRDAQHNLRDVPWARVERADVATQLREWVDMRVDVAVVDPPRAGVGRAVAEQLAELRNRRVAYVSCDPATLARDIAAFVASGYTLTSLRAFDAFPMTHHVECLAVLDRD</sequence>
<evidence type="ECO:0000313" key="8">
    <source>
        <dbReference type="Proteomes" id="UP001595847"/>
    </source>
</evidence>
<dbReference type="InterPro" id="IPR030391">
    <property type="entry name" value="MeTrfase_TrmA_CS"/>
</dbReference>
<feature type="binding site" evidence="4">
    <location>
        <position position="252"/>
    </location>
    <ligand>
        <name>S-adenosyl-L-methionine</name>
        <dbReference type="ChEBI" id="CHEBI:59789"/>
    </ligand>
</feature>
<dbReference type="SUPFAM" id="SSF50249">
    <property type="entry name" value="Nucleic acid-binding proteins"/>
    <property type="match status" value="1"/>
</dbReference>
<feature type="binding site" evidence="4">
    <location>
        <position position="349"/>
    </location>
    <ligand>
        <name>S-adenosyl-L-methionine</name>
        <dbReference type="ChEBI" id="CHEBI:59789"/>
    </ligand>
</feature>
<evidence type="ECO:0000259" key="6">
    <source>
        <dbReference type="PROSITE" id="PS50926"/>
    </source>
</evidence>
<feature type="binding site" evidence="4">
    <location>
        <position position="305"/>
    </location>
    <ligand>
        <name>S-adenosyl-L-methionine</name>
        <dbReference type="ChEBI" id="CHEBI:59789"/>
    </ligand>
</feature>
<dbReference type="InterPro" id="IPR002792">
    <property type="entry name" value="TRAM_dom"/>
</dbReference>
<feature type="binding site" evidence="4">
    <location>
        <position position="281"/>
    </location>
    <ligand>
        <name>S-adenosyl-L-methionine</name>
        <dbReference type="ChEBI" id="CHEBI:59789"/>
    </ligand>
</feature>
<keyword evidence="8" id="KW-1185">Reference proteome</keyword>
<evidence type="ECO:0000313" key="7">
    <source>
        <dbReference type="EMBL" id="MFC3997774.1"/>
    </source>
</evidence>
<keyword evidence="2 4" id="KW-0808">Transferase</keyword>
<dbReference type="PROSITE" id="PS51687">
    <property type="entry name" value="SAM_MT_RNA_M5U"/>
    <property type="match status" value="1"/>
</dbReference>
<evidence type="ECO:0000256" key="5">
    <source>
        <dbReference type="PROSITE-ProRule" id="PRU10015"/>
    </source>
</evidence>
<reference evidence="8" key="1">
    <citation type="journal article" date="2019" name="Int. J. Syst. Evol. Microbiol.">
        <title>The Global Catalogue of Microorganisms (GCM) 10K type strain sequencing project: providing services to taxonomists for standard genome sequencing and annotation.</title>
        <authorList>
            <consortium name="The Broad Institute Genomics Platform"/>
            <consortium name="The Broad Institute Genome Sequencing Center for Infectious Disease"/>
            <person name="Wu L."/>
            <person name="Ma J."/>
        </authorList>
    </citation>
    <scope>NUCLEOTIDE SEQUENCE [LARGE SCALE GENOMIC DNA]</scope>
    <source>
        <strain evidence="8">TBRC 1826</strain>
    </source>
</reference>
<dbReference type="InterPro" id="IPR012340">
    <property type="entry name" value="NA-bd_OB-fold"/>
</dbReference>
<evidence type="ECO:0000256" key="4">
    <source>
        <dbReference type="PROSITE-ProRule" id="PRU01024"/>
    </source>
</evidence>
<gene>
    <name evidence="7" type="ORF">ACFOVU_17705</name>
</gene>
<accession>A0ABV8FQX0</accession>
<evidence type="ECO:0000256" key="3">
    <source>
        <dbReference type="ARBA" id="ARBA00022691"/>
    </source>
</evidence>